<feature type="domain" description="PAC" evidence="17">
    <location>
        <begin position="472"/>
        <end position="522"/>
    </location>
</feature>
<gene>
    <name evidence="18" type="ORF">G3M70_05285</name>
</gene>
<dbReference type="InterPro" id="IPR036097">
    <property type="entry name" value="HisK_dim/P_sf"/>
</dbReference>
<evidence type="ECO:0000256" key="5">
    <source>
        <dbReference type="ARBA" id="ARBA00022553"/>
    </source>
</evidence>
<dbReference type="PRINTS" id="PR00344">
    <property type="entry name" value="BCTRLSENSOR"/>
</dbReference>
<evidence type="ECO:0000256" key="9">
    <source>
        <dbReference type="ARBA" id="ARBA00022777"/>
    </source>
</evidence>
<reference evidence="18 19" key="1">
    <citation type="submission" date="2020-02" db="EMBL/GenBank/DDBJ databases">
        <title>Genomic and physiological characterization of two novel Nitrospinaceae genera.</title>
        <authorList>
            <person name="Mueller A.J."/>
            <person name="Jung M.-Y."/>
            <person name="Strachan C.R."/>
            <person name="Herbold C.W."/>
            <person name="Kirkegaard R.H."/>
            <person name="Daims H."/>
        </authorList>
    </citation>
    <scope>NUCLEOTIDE SEQUENCE [LARGE SCALE GENOMIC DNA]</scope>
    <source>
        <strain evidence="18">EB</strain>
    </source>
</reference>
<dbReference type="CDD" id="cd00130">
    <property type="entry name" value="PAS"/>
    <property type="match status" value="2"/>
</dbReference>
<evidence type="ECO:0000256" key="3">
    <source>
        <dbReference type="ARBA" id="ARBA00012438"/>
    </source>
</evidence>
<evidence type="ECO:0000259" key="17">
    <source>
        <dbReference type="PROSITE" id="PS50113"/>
    </source>
</evidence>
<dbReference type="Pfam" id="PF00512">
    <property type="entry name" value="HisKA"/>
    <property type="match status" value="1"/>
</dbReference>
<keyword evidence="12" id="KW-0902">Two-component regulatory system</keyword>
<keyword evidence="9" id="KW-0418">Kinase</keyword>
<evidence type="ECO:0000256" key="10">
    <source>
        <dbReference type="ARBA" id="ARBA00022840"/>
    </source>
</evidence>
<evidence type="ECO:0000256" key="8">
    <source>
        <dbReference type="ARBA" id="ARBA00022741"/>
    </source>
</evidence>
<dbReference type="Pfam" id="PF02743">
    <property type="entry name" value="dCache_1"/>
    <property type="match status" value="1"/>
</dbReference>
<evidence type="ECO:0000313" key="18">
    <source>
        <dbReference type="EMBL" id="QPJ61334.1"/>
    </source>
</evidence>
<sequence>MKNPNGFIERQAKSGTPYVTLGFFTFFFLLAIGFWGHMVTQNEMRQLLESQLLTTLHSSQESIRLWCENQKRFARSWAEQYQVRKNILSLIASAKDMRYQKEALLKAEELTFLRKILKPVVNEFDMVGFVIFDKEGMQVGALLNDPIGQKDLITRSDFVQRSLNGETVVSVPFKGEIPLPDKNEVLRTNWPTMFVSTPLLNDSGKVAGVLAFRLRPEQSFTRVLEISRLGSTGETFTFNSRGYLLSAPRYLDQIRKLGLASTSSESTPILNVQLLEPAKAANSVDNQKEEGKPPGFTEMAANALQKGAGVNTKGYLNYVGISVIGAWVWLEDLNMGLAVEQEVEEAFAPLIALRSVLFKVFLLLGLMSCIAFMLRISQSRTEEKERSTLKALKEREEEYRAIVNNAVEAIITFNPEGEIQTVNPAAEAMFGFDPGRLVRMNILNIIPQNNLEDPVFNLKDIIQTQQEETFIRARELVAVKKNGVSFPVELTLSTMHMNDESQYIGLIRDITERKRALEQLEQLNSKNQLILNAAGEGIFGVDIEGLITFINPAGAKILGFRPEEMIGKPQHLIMQPVHDDGVPCTLEDNPIYQVYREGIVRQVSQKFFRRRDGNTFPVEYIGKPIWEDKKIVGAVVTFRNISDYLQSEQDLRQYAQDLEKINTELRNFTGVATHDLQEPLRKVVTLADRLTMTNASRMDEKGRDYLDRIVTSIGRMQQLIVDLLEYSKTTSTRQDFRKVKIDEEIHDVLSTLDIQIEKTRAQVNVADLPEIEASPFQIRQLFQNLIGNALKFHKPGIPPQVQIRAEKRIDGSWAIVVEDEGIGFDEKYLDRIFQPFRRLHRQEEYEGSGMGLAVCEKIVTLHRGMITAESKKNLGSRFIIVLPEKQINGH</sequence>
<dbReference type="Gene3D" id="1.10.287.130">
    <property type="match status" value="1"/>
</dbReference>
<proteinExistence type="predicted"/>
<evidence type="ECO:0000256" key="12">
    <source>
        <dbReference type="ARBA" id="ARBA00023012"/>
    </source>
</evidence>
<dbReference type="PROSITE" id="PS50109">
    <property type="entry name" value="HIS_KIN"/>
    <property type="match status" value="1"/>
</dbReference>
<dbReference type="InterPro" id="IPR000014">
    <property type="entry name" value="PAS"/>
</dbReference>
<keyword evidence="6" id="KW-0808">Transferase</keyword>
<dbReference type="GO" id="GO:0005524">
    <property type="term" value="F:ATP binding"/>
    <property type="evidence" value="ECO:0007669"/>
    <property type="project" value="UniProtKB-KW"/>
</dbReference>
<dbReference type="PROSITE" id="PS50113">
    <property type="entry name" value="PAC"/>
    <property type="match status" value="2"/>
</dbReference>
<dbReference type="NCBIfam" id="TIGR00229">
    <property type="entry name" value="sensory_box"/>
    <property type="match status" value="2"/>
</dbReference>
<dbReference type="SMART" id="SM00388">
    <property type="entry name" value="HisKA"/>
    <property type="match status" value="1"/>
</dbReference>
<accession>A0A7T0BUR3</accession>
<dbReference type="InterPro" id="IPR003594">
    <property type="entry name" value="HATPase_dom"/>
</dbReference>
<dbReference type="SMART" id="SM00091">
    <property type="entry name" value="PAS"/>
    <property type="match status" value="2"/>
</dbReference>
<evidence type="ECO:0000256" key="14">
    <source>
        <dbReference type="SAM" id="Phobius"/>
    </source>
</evidence>
<dbReference type="PANTHER" id="PTHR43304">
    <property type="entry name" value="PHYTOCHROME-LIKE PROTEIN CPH1"/>
    <property type="match status" value="1"/>
</dbReference>
<dbReference type="GO" id="GO:0000155">
    <property type="term" value="F:phosphorelay sensor kinase activity"/>
    <property type="evidence" value="ECO:0007669"/>
    <property type="project" value="InterPro"/>
</dbReference>
<dbReference type="Proteomes" id="UP000594688">
    <property type="component" value="Chromosome"/>
</dbReference>
<dbReference type="Gene3D" id="3.30.450.20">
    <property type="entry name" value="PAS domain"/>
    <property type="match status" value="3"/>
</dbReference>
<dbReference type="InterPro" id="IPR052162">
    <property type="entry name" value="Sensor_kinase/Photoreceptor"/>
</dbReference>
<dbReference type="InterPro" id="IPR035965">
    <property type="entry name" value="PAS-like_dom_sf"/>
</dbReference>
<organism evidence="18 19">
    <name type="scientific">Candidatus Nitronauta litoralis</name>
    <dbReference type="NCBI Taxonomy" id="2705533"/>
    <lineage>
        <taxon>Bacteria</taxon>
        <taxon>Pseudomonadati</taxon>
        <taxon>Nitrospinota/Tectimicrobiota group</taxon>
        <taxon>Nitrospinota</taxon>
        <taxon>Nitrospinia</taxon>
        <taxon>Nitrospinales</taxon>
        <taxon>Nitrospinaceae</taxon>
        <taxon>Candidatus Nitronauta</taxon>
    </lineage>
</organism>
<dbReference type="AlphaFoldDB" id="A0A7T0BUR3"/>
<dbReference type="EC" id="2.7.13.3" evidence="3"/>
<dbReference type="SUPFAM" id="SSF55785">
    <property type="entry name" value="PYP-like sensor domain (PAS domain)"/>
    <property type="match status" value="2"/>
</dbReference>
<dbReference type="InterPro" id="IPR003661">
    <property type="entry name" value="HisK_dim/P_dom"/>
</dbReference>
<feature type="transmembrane region" description="Helical" evidence="14">
    <location>
        <begin position="15"/>
        <end position="36"/>
    </location>
</feature>
<dbReference type="InterPro" id="IPR000700">
    <property type="entry name" value="PAS-assoc_C"/>
</dbReference>
<dbReference type="InterPro" id="IPR005467">
    <property type="entry name" value="His_kinase_dom"/>
</dbReference>
<evidence type="ECO:0000256" key="6">
    <source>
        <dbReference type="ARBA" id="ARBA00022679"/>
    </source>
</evidence>
<evidence type="ECO:0000256" key="13">
    <source>
        <dbReference type="ARBA" id="ARBA00023136"/>
    </source>
</evidence>
<feature type="domain" description="PAS" evidence="16">
    <location>
        <begin position="395"/>
        <end position="465"/>
    </location>
</feature>
<dbReference type="PANTHER" id="PTHR43304:SF1">
    <property type="entry name" value="PAC DOMAIN-CONTAINING PROTEIN"/>
    <property type="match status" value="1"/>
</dbReference>
<evidence type="ECO:0000259" key="15">
    <source>
        <dbReference type="PROSITE" id="PS50109"/>
    </source>
</evidence>
<keyword evidence="11 14" id="KW-1133">Transmembrane helix</keyword>
<feature type="domain" description="PAS" evidence="16">
    <location>
        <begin position="530"/>
        <end position="580"/>
    </location>
</feature>
<keyword evidence="10" id="KW-0067">ATP-binding</keyword>
<keyword evidence="5" id="KW-0597">Phosphoprotein</keyword>
<dbReference type="InterPro" id="IPR029151">
    <property type="entry name" value="Sensor-like_sf"/>
</dbReference>
<evidence type="ECO:0000256" key="1">
    <source>
        <dbReference type="ARBA" id="ARBA00000085"/>
    </source>
</evidence>
<dbReference type="InterPro" id="IPR004358">
    <property type="entry name" value="Sig_transdc_His_kin-like_C"/>
</dbReference>
<evidence type="ECO:0000256" key="7">
    <source>
        <dbReference type="ARBA" id="ARBA00022692"/>
    </source>
</evidence>
<comment type="catalytic activity">
    <reaction evidence="1">
        <text>ATP + protein L-histidine = ADP + protein N-phospho-L-histidine.</text>
        <dbReference type="EC" id="2.7.13.3"/>
    </reaction>
</comment>
<protein>
    <recommendedName>
        <fullName evidence="3">histidine kinase</fullName>
        <ecNumber evidence="3">2.7.13.3</ecNumber>
    </recommendedName>
</protein>
<feature type="domain" description="Histidine kinase" evidence="15">
    <location>
        <begin position="671"/>
        <end position="886"/>
    </location>
</feature>
<dbReference type="Pfam" id="PF13426">
    <property type="entry name" value="PAS_9"/>
    <property type="match status" value="2"/>
</dbReference>
<keyword evidence="4" id="KW-1003">Cell membrane</keyword>
<name>A0A7T0BUR3_9BACT</name>
<dbReference type="Gene3D" id="3.30.565.10">
    <property type="entry name" value="Histidine kinase-like ATPase, C-terminal domain"/>
    <property type="match status" value="1"/>
</dbReference>
<keyword evidence="13 14" id="KW-0472">Membrane</keyword>
<dbReference type="SUPFAM" id="SSF47384">
    <property type="entry name" value="Homodimeric domain of signal transducing histidine kinase"/>
    <property type="match status" value="1"/>
</dbReference>
<dbReference type="CDD" id="cd00082">
    <property type="entry name" value="HisKA"/>
    <property type="match status" value="1"/>
</dbReference>
<dbReference type="InterPro" id="IPR036890">
    <property type="entry name" value="HATPase_C_sf"/>
</dbReference>
<evidence type="ECO:0000256" key="4">
    <source>
        <dbReference type="ARBA" id="ARBA00022475"/>
    </source>
</evidence>
<evidence type="ECO:0000256" key="11">
    <source>
        <dbReference type="ARBA" id="ARBA00022989"/>
    </source>
</evidence>
<dbReference type="InterPro" id="IPR033479">
    <property type="entry name" value="dCache_1"/>
</dbReference>
<keyword evidence="8" id="KW-0547">Nucleotide-binding</keyword>
<evidence type="ECO:0000259" key="16">
    <source>
        <dbReference type="PROSITE" id="PS50112"/>
    </source>
</evidence>
<dbReference type="SMART" id="SM00086">
    <property type="entry name" value="PAC"/>
    <property type="match status" value="2"/>
</dbReference>
<dbReference type="EMBL" id="CP048685">
    <property type="protein sequence ID" value="QPJ61334.1"/>
    <property type="molecule type" value="Genomic_DNA"/>
</dbReference>
<dbReference type="Pfam" id="PF02518">
    <property type="entry name" value="HATPase_c"/>
    <property type="match status" value="1"/>
</dbReference>
<evidence type="ECO:0000256" key="2">
    <source>
        <dbReference type="ARBA" id="ARBA00004651"/>
    </source>
</evidence>
<comment type="subcellular location">
    <subcellularLocation>
        <location evidence="2">Cell membrane</location>
        <topology evidence="2">Multi-pass membrane protein</topology>
    </subcellularLocation>
</comment>
<dbReference type="GO" id="GO:0005886">
    <property type="term" value="C:plasma membrane"/>
    <property type="evidence" value="ECO:0007669"/>
    <property type="project" value="UniProtKB-SubCell"/>
</dbReference>
<dbReference type="KEGG" id="nli:G3M70_05285"/>
<feature type="domain" description="PAC" evidence="17">
    <location>
        <begin position="601"/>
        <end position="653"/>
    </location>
</feature>
<dbReference type="SUPFAM" id="SSF103190">
    <property type="entry name" value="Sensory domain-like"/>
    <property type="match status" value="1"/>
</dbReference>
<dbReference type="SMART" id="SM00387">
    <property type="entry name" value="HATPase_c"/>
    <property type="match status" value="1"/>
</dbReference>
<dbReference type="FunFam" id="3.30.565.10:FF:000006">
    <property type="entry name" value="Sensor histidine kinase WalK"/>
    <property type="match status" value="1"/>
</dbReference>
<evidence type="ECO:0000313" key="19">
    <source>
        <dbReference type="Proteomes" id="UP000594688"/>
    </source>
</evidence>
<dbReference type="SUPFAM" id="SSF55874">
    <property type="entry name" value="ATPase domain of HSP90 chaperone/DNA topoisomerase II/histidine kinase"/>
    <property type="match status" value="1"/>
</dbReference>
<dbReference type="PROSITE" id="PS50112">
    <property type="entry name" value="PAS"/>
    <property type="match status" value="2"/>
</dbReference>
<keyword evidence="7 14" id="KW-0812">Transmembrane</keyword>
<dbReference type="InterPro" id="IPR001610">
    <property type="entry name" value="PAC"/>
</dbReference>